<protein>
    <submittedName>
        <fullName evidence="15">Cytochrome P450</fullName>
    </submittedName>
</protein>
<comment type="similarity">
    <text evidence="4 12">Belongs to the cytochrome P450 family.</text>
</comment>
<dbReference type="PANTHER" id="PTHR24304:SF4">
    <property type="entry name" value="CYTOCHROME P450"/>
    <property type="match status" value="1"/>
</dbReference>
<evidence type="ECO:0000256" key="9">
    <source>
        <dbReference type="ARBA" id="ARBA00023004"/>
    </source>
</evidence>
<dbReference type="GO" id="GO:0005789">
    <property type="term" value="C:endoplasmic reticulum membrane"/>
    <property type="evidence" value="ECO:0007669"/>
    <property type="project" value="UniProtKB-SubCell"/>
</dbReference>
<dbReference type="PANTHER" id="PTHR24304">
    <property type="entry name" value="CYTOCHROME P450 FAMILY 7"/>
    <property type="match status" value="1"/>
</dbReference>
<keyword evidence="16" id="KW-1185">Reference proteome</keyword>
<keyword evidence="7 12" id="KW-0256">Endoplasmic reticulum</keyword>
<comment type="subcellular location">
    <subcellularLocation>
        <location evidence="2 12">Endoplasmic reticulum membrane</location>
    </subcellularLocation>
</comment>
<accession>A0AAW2YNW9</accession>
<evidence type="ECO:0000256" key="13">
    <source>
        <dbReference type="PIRSR" id="PIRSR000047-1"/>
    </source>
</evidence>
<reference evidence="15 16" key="1">
    <citation type="submission" date="2024-03" db="EMBL/GenBank/DDBJ databases">
        <title>The Acrasis kona genome and developmental transcriptomes reveal deep origins of eukaryotic multicellular pathways.</title>
        <authorList>
            <person name="Sheikh S."/>
            <person name="Fu C.-J."/>
            <person name="Brown M.W."/>
            <person name="Baldauf S.L."/>
        </authorList>
    </citation>
    <scope>NUCLEOTIDE SEQUENCE [LARGE SCALE GENOMIC DNA]</scope>
    <source>
        <strain evidence="15 16">ATCC MYA-3509</strain>
    </source>
</reference>
<evidence type="ECO:0000256" key="14">
    <source>
        <dbReference type="PIRSR" id="PIRSR000047-2"/>
    </source>
</evidence>
<dbReference type="GO" id="GO:0020037">
    <property type="term" value="F:heme binding"/>
    <property type="evidence" value="ECO:0007669"/>
    <property type="project" value="InterPro"/>
</dbReference>
<evidence type="ECO:0000256" key="11">
    <source>
        <dbReference type="ARBA" id="ARBA00023136"/>
    </source>
</evidence>
<dbReference type="SUPFAM" id="SSF48264">
    <property type="entry name" value="Cytochrome P450"/>
    <property type="match status" value="1"/>
</dbReference>
<evidence type="ECO:0000256" key="7">
    <source>
        <dbReference type="ARBA" id="ARBA00022824"/>
    </source>
</evidence>
<proteinExistence type="inferred from homology"/>
<comment type="caution">
    <text evidence="15">The sequence shown here is derived from an EMBL/GenBank/DDBJ whole genome shotgun (WGS) entry which is preliminary data.</text>
</comment>
<dbReference type="Pfam" id="PF00067">
    <property type="entry name" value="p450"/>
    <property type="match status" value="2"/>
</dbReference>
<evidence type="ECO:0000256" key="12">
    <source>
        <dbReference type="PIRNR" id="PIRNR000047"/>
    </source>
</evidence>
<keyword evidence="10" id="KW-0443">Lipid metabolism</keyword>
<dbReference type="InterPro" id="IPR001128">
    <property type="entry name" value="Cyt_P450"/>
</dbReference>
<evidence type="ECO:0000256" key="8">
    <source>
        <dbReference type="ARBA" id="ARBA00023002"/>
    </source>
</evidence>
<dbReference type="InterPro" id="IPR036396">
    <property type="entry name" value="Cyt_P450_sf"/>
</dbReference>
<comment type="cofactor">
    <cofactor evidence="1 12 13">
        <name>heme</name>
        <dbReference type="ChEBI" id="CHEBI:30413"/>
    </cofactor>
</comment>
<keyword evidence="6 12" id="KW-0479">Metal-binding</keyword>
<gene>
    <name evidence="15" type="ORF">AKO1_002079</name>
</gene>
<keyword evidence="5 12" id="KW-0349">Heme</keyword>
<evidence type="ECO:0000313" key="15">
    <source>
        <dbReference type="EMBL" id="KAL0478749.1"/>
    </source>
</evidence>
<evidence type="ECO:0000256" key="1">
    <source>
        <dbReference type="ARBA" id="ARBA00001971"/>
    </source>
</evidence>
<organism evidence="15 16">
    <name type="scientific">Acrasis kona</name>
    <dbReference type="NCBI Taxonomy" id="1008807"/>
    <lineage>
        <taxon>Eukaryota</taxon>
        <taxon>Discoba</taxon>
        <taxon>Heterolobosea</taxon>
        <taxon>Tetramitia</taxon>
        <taxon>Eutetramitia</taxon>
        <taxon>Acrasidae</taxon>
        <taxon>Acrasis</taxon>
    </lineage>
</organism>
<dbReference type="GO" id="GO:0005506">
    <property type="term" value="F:iron ion binding"/>
    <property type="evidence" value="ECO:0007669"/>
    <property type="project" value="InterPro"/>
</dbReference>
<feature type="binding site" evidence="14">
    <location>
        <position position="272"/>
    </location>
    <ligand>
        <name>substrate</name>
    </ligand>
</feature>
<dbReference type="PRINTS" id="PR00385">
    <property type="entry name" value="P450"/>
</dbReference>
<evidence type="ECO:0000256" key="10">
    <source>
        <dbReference type="ARBA" id="ARBA00023098"/>
    </source>
</evidence>
<dbReference type="PIRSF" id="PIRSF000047">
    <property type="entry name" value="Cytochrome_CYPVIIA1"/>
    <property type="match status" value="1"/>
</dbReference>
<comment type="pathway">
    <text evidence="3">Lipid metabolism; bile acid biosynthesis.</text>
</comment>
<dbReference type="GO" id="GO:0008395">
    <property type="term" value="F:steroid hydroxylase activity"/>
    <property type="evidence" value="ECO:0007669"/>
    <property type="project" value="TreeGrafter"/>
</dbReference>
<evidence type="ECO:0000256" key="3">
    <source>
        <dbReference type="ARBA" id="ARBA00004860"/>
    </source>
</evidence>
<dbReference type="GO" id="GO:0006629">
    <property type="term" value="P:lipid metabolic process"/>
    <property type="evidence" value="ECO:0007669"/>
    <property type="project" value="UniProtKB-KW"/>
</dbReference>
<dbReference type="Gene3D" id="1.10.630.10">
    <property type="entry name" value="Cytochrome P450"/>
    <property type="match status" value="1"/>
</dbReference>
<dbReference type="PRINTS" id="PR00465">
    <property type="entry name" value="EP450IV"/>
</dbReference>
<evidence type="ECO:0000256" key="5">
    <source>
        <dbReference type="ARBA" id="ARBA00022617"/>
    </source>
</evidence>
<dbReference type="GO" id="GO:0042632">
    <property type="term" value="P:cholesterol homeostasis"/>
    <property type="evidence" value="ECO:0007669"/>
    <property type="project" value="TreeGrafter"/>
</dbReference>
<evidence type="ECO:0000256" key="4">
    <source>
        <dbReference type="ARBA" id="ARBA00010617"/>
    </source>
</evidence>
<dbReference type="GO" id="GO:0016705">
    <property type="term" value="F:oxidoreductase activity, acting on paired donors, with incorporation or reduction of molecular oxygen"/>
    <property type="evidence" value="ECO:0007669"/>
    <property type="project" value="InterPro"/>
</dbReference>
<dbReference type="EMBL" id="JAOPGA020000465">
    <property type="protein sequence ID" value="KAL0478749.1"/>
    <property type="molecule type" value="Genomic_DNA"/>
</dbReference>
<keyword evidence="8" id="KW-0560">Oxidoreductase</keyword>
<name>A0AAW2YNW9_9EUKA</name>
<evidence type="ECO:0000313" key="16">
    <source>
        <dbReference type="Proteomes" id="UP001431209"/>
    </source>
</evidence>
<dbReference type="InterPro" id="IPR002403">
    <property type="entry name" value="Cyt_P450_E_grp-IV"/>
</dbReference>
<dbReference type="Proteomes" id="UP001431209">
    <property type="component" value="Unassembled WGS sequence"/>
</dbReference>
<evidence type="ECO:0000256" key="6">
    <source>
        <dbReference type="ARBA" id="ARBA00022723"/>
    </source>
</evidence>
<dbReference type="AlphaFoldDB" id="A0AAW2YNW9"/>
<sequence>MITEAFILLAIIYVALMLFFNKVHRKVISKGPPLICGYIPFVGIAVEYGMDPRAKIAQLSEKYGDIFTIYVMGQFITVVTNPVDVAKIYSSPKTFNFFEVGIEFGNRAFTLPRMDDQTNNTLIHDIHHGLQSQELPVLTERANTFIQRDFKNFRSKDWKKVNLVEWVGDIISSVTLRAVYGENCNFKEMAKTFFPFDDKFAIIASNIPFAVKKKTGLFDIRDSFATNFVPRPEDDACLFLHKRYDAFKGVKDLSSIQLGNAMSIIGWAALTNTITTTVWTIYHLLKQPQSVRDEVLDEIRDVLGERSDGGALEIPYEQLSNLKKVDAIVSESLRLHFGVLSSRMCMKKHNFESSSGRSYELPARGLMLLASSHHDPHFFKDPETFIWDRFLHMPSSVIAKNGKSIPLSSVYLPFGGGANLCPGRFFAKNEIKIMVCLLLTSFDMKVETEEEPETDKMKWTLQVGPFKEGNIEIRYKNKE</sequence>
<keyword evidence="11 12" id="KW-0472">Membrane</keyword>
<feature type="binding site" evidence="14">
    <location>
        <position position="107"/>
    </location>
    <ligand>
        <name>substrate</name>
    </ligand>
</feature>
<keyword evidence="9 12" id="KW-0408">Iron</keyword>
<dbReference type="InterPro" id="IPR050529">
    <property type="entry name" value="CYP450_sterol_14alpha_dmase"/>
</dbReference>
<feature type="binding site" description="axial binding residue" evidence="13">
    <location>
        <position position="421"/>
    </location>
    <ligand>
        <name>heme</name>
        <dbReference type="ChEBI" id="CHEBI:30413"/>
    </ligand>
    <ligandPart>
        <name>Fe</name>
        <dbReference type="ChEBI" id="CHEBI:18248"/>
    </ligandPart>
</feature>
<evidence type="ECO:0000256" key="2">
    <source>
        <dbReference type="ARBA" id="ARBA00004586"/>
    </source>
</evidence>
<dbReference type="InterPro" id="IPR024204">
    <property type="entry name" value="Cyt_P450_CYP7A1-type"/>
</dbReference>